<dbReference type="InterPro" id="IPR032682">
    <property type="entry name" value="Cnd1_C"/>
</dbReference>
<dbReference type="GO" id="GO:0000796">
    <property type="term" value="C:condensin complex"/>
    <property type="evidence" value="ECO:0007669"/>
    <property type="project" value="TreeGrafter"/>
</dbReference>
<evidence type="ECO:0000256" key="4">
    <source>
        <dbReference type="ARBA" id="ARBA00023067"/>
    </source>
</evidence>
<keyword evidence="10" id="KW-1185">Reference proteome</keyword>
<dbReference type="GO" id="GO:0051301">
    <property type="term" value="P:cell division"/>
    <property type="evidence" value="ECO:0007669"/>
    <property type="project" value="UniProtKB-KW"/>
</dbReference>
<feature type="compositionally biased region" description="Acidic residues" evidence="7">
    <location>
        <begin position="1190"/>
        <end position="1200"/>
    </location>
</feature>
<evidence type="ECO:0000256" key="5">
    <source>
        <dbReference type="ARBA" id="ARBA00023242"/>
    </source>
</evidence>
<dbReference type="GO" id="GO:0005634">
    <property type="term" value="C:nucleus"/>
    <property type="evidence" value="ECO:0007669"/>
    <property type="project" value="UniProtKB-SubCell"/>
</dbReference>
<dbReference type="GO" id="GO:0007076">
    <property type="term" value="P:mitotic chromosome condensation"/>
    <property type="evidence" value="ECO:0007669"/>
    <property type="project" value="InterPro"/>
</dbReference>
<proteinExistence type="predicted"/>
<dbReference type="InterPro" id="IPR026971">
    <property type="entry name" value="CND1/NCAPD3"/>
</dbReference>
<feature type="compositionally biased region" description="Polar residues" evidence="7">
    <location>
        <begin position="1082"/>
        <end position="1093"/>
    </location>
</feature>
<evidence type="ECO:0000256" key="2">
    <source>
        <dbReference type="ARBA" id="ARBA00022618"/>
    </source>
</evidence>
<feature type="region of interest" description="Disordered" evidence="7">
    <location>
        <begin position="1067"/>
        <end position="1100"/>
    </location>
</feature>
<dbReference type="OrthoDB" id="10263978at2759"/>
<feature type="region of interest" description="Disordered" evidence="7">
    <location>
        <begin position="1166"/>
        <end position="1200"/>
    </location>
</feature>
<dbReference type="Proteomes" id="UP001153620">
    <property type="component" value="Chromosome 3"/>
</dbReference>
<comment type="subcellular location">
    <subcellularLocation>
        <location evidence="1">Nucleus</location>
    </subcellularLocation>
</comment>
<dbReference type="SUPFAM" id="SSF48371">
    <property type="entry name" value="ARM repeat"/>
    <property type="match status" value="1"/>
</dbReference>
<dbReference type="EMBL" id="OU895879">
    <property type="protein sequence ID" value="CAG9806774.1"/>
    <property type="molecule type" value="Genomic_DNA"/>
</dbReference>
<evidence type="ECO:0000259" key="8">
    <source>
        <dbReference type="Pfam" id="PF12717"/>
    </source>
</evidence>
<keyword evidence="5" id="KW-0539">Nucleus</keyword>
<evidence type="ECO:0000313" key="10">
    <source>
        <dbReference type="Proteomes" id="UP001153620"/>
    </source>
</evidence>
<evidence type="ECO:0000313" key="9">
    <source>
        <dbReference type="EMBL" id="CAG9806774.1"/>
    </source>
</evidence>
<gene>
    <name evidence="9" type="ORF">CHIRRI_LOCUS9628</name>
</gene>
<dbReference type="PANTHER" id="PTHR14222">
    <property type="entry name" value="CONDENSIN"/>
    <property type="match status" value="1"/>
</dbReference>
<dbReference type="GO" id="GO:0000779">
    <property type="term" value="C:condensed chromosome, centromeric region"/>
    <property type="evidence" value="ECO:0007669"/>
    <property type="project" value="TreeGrafter"/>
</dbReference>
<sequence length="1200" mass="139275">MEQKLGQRLENRFDSFEFSDSDISQTSLRNTIVELQHYFPDKSLEVSQINDIIDESIDNNEDNGSFVSIPAYDIKFVKKIRKDMQCTESLKLIRSLLDESRNSDEIVNWDLIVKEEKFNVNCYITFIYTLMRLFDIDQKDKINKELSFNAGRTYICLLGLPGAKRCFVWDRDLIITYFKLLNYHKRFKECDHYLELQIIQMLNECKKVFNIVCLSDQVDVLEKYVETLASILEYYLSNSNRSALETIMCCYDNFESLCLRPLPDEDIENTMYLIFCRTVELHFINSKKRQGPSSRHGEAISDFFLHLLSTYSLKTKNVLTKFIKSLLSNPDHKYDREKFQKLYDVAVKYELAIYWKSNESIIEYLQKLAMSSDHRHRLNCVEFCGRMLLINTTPDPQESPNADVPRELRVLKILFEKIYDKQDAVKLKALASIKTAILNGNGYTKKILDVVFRKHSASDNPEIWTVLGESVGKFQKSLLALLQTSSATYIKKTCLEILTQHCGDLIDNEIFIDIITSLTDDQSYLVKNQLLELVNTVIRDHPKNNNAVEMWLDVIISLVRDNDTKIVDSAIKSLTSIFQKIESFENTVNDAQILPWTVVKLILSKGKRGLLQNAIETTSNNFLTQDKLRKIETHIFTSNKTEAWCILSLIAKKMKSNNPDIIIKTFLDCITAKNYDTNDFHLILEVIQNWIETFSDNSRAQMLGKMTEVLLNGECPISVISHLYETCILTISSLLNDEEIKKFSTKLNEVSKKFILTNFVNFHVEENSEKMLSYLLIYCESNTDVSVRPDKRILNLLFDFLKKILNNQIIISVQNDIPRKVNIIIIVLTRFAIRDNELAAELTPDLATLLRKNLNISVIKTTMQCLNDLCKKHTSTVAPVFKEIIYKLHSKSEEVRLCALANIYDLVMQDFIKMKGRVLLNMLACLVDKNEMIQLKSQAAILNYTNDKNQNLLYTCFIESVFLFNNFIQPENFGVFPLDEIDLHLLLLNGDEKREQRHELYRFFVQNIHDINEVHLLLLFKQIILLKEKLEKKKFKKNANGTNTFKDLLYIFKLICEKRGESKMKMNKTEGVEEDYAENDHGAQTSTNENQKGNSRKNKNTLTLNDAIPVVEKMIQIYPAFSKLVIEYESSLKSCISDLTASIVTNFASFIEYSKENFWKQLKDNTAEKKTSNKRKRVSKKINKSKRSDDDESEEDMDLE</sequence>
<reference evidence="9" key="1">
    <citation type="submission" date="2022-01" db="EMBL/GenBank/DDBJ databases">
        <authorList>
            <person name="King R."/>
        </authorList>
    </citation>
    <scope>NUCLEOTIDE SEQUENCE</scope>
</reference>
<evidence type="ECO:0000256" key="1">
    <source>
        <dbReference type="ARBA" id="ARBA00004123"/>
    </source>
</evidence>
<dbReference type="Gene3D" id="1.25.10.10">
    <property type="entry name" value="Leucine-rich Repeat Variant"/>
    <property type="match status" value="1"/>
</dbReference>
<accession>A0A9N9WUQ7</accession>
<name>A0A9N9WUQ7_9DIPT</name>
<dbReference type="PANTHER" id="PTHR14222:SF1">
    <property type="entry name" value="CONDENSIN-2 COMPLEX SUBUNIT D3"/>
    <property type="match status" value="1"/>
</dbReference>
<dbReference type="GO" id="GO:0010032">
    <property type="term" value="P:meiotic chromosome condensation"/>
    <property type="evidence" value="ECO:0007669"/>
    <property type="project" value="TreeGrafter"/>
</dbReference>
<evidence type="ECO:0000256" key="3">
    <source>
        <dbReference type="ARBA" id="ARBA00022776"/>
    </source>
</evidence>
<organism evidence="9 10">
    <name type="scientific">Chironomus riparius</name>
    <dbReference type="NCBI Taxonomy" id="315576"/>
    <lineage>
        <taxon>Eukaryota</taxon>
        <taxon>Metazoa</taxon>
        <taxon>Ecdysozoa</taxon>
        <taxon>Arthropoda</taxon>
        <taxon>Hexapoda</taxon>
        <taxon>Insecta</taxon>
        <taxon>Pterygota</taxon>
        <taxon>Neoptera</taxon>
        <taxon>Endopterygota</taxon>
        <taxon>Diptera</taxon>
        <taxon>Nematocera</taxon>
        <taxon>Chironomoidea</taxon>
        <taxon>Chironomidae</taxon>
        <taxon>Chironominae</taxon>
        <taxon>Chironomus</taxon>
    </lineage>
</organism>
<protein>
    <recommendedName>
        <fullName evidence="8">Condensin complex subunit 1 C-terminal domain-containing protein</fullName>
    </recommendedName>
</protein>
<reference evidence="9" key="2">
    <citation type="submission" date="2022-10" db="EMBL/GenBank/DDBJ databases">
        <authorList>
            <consortium name="ENA_rothamsted_submissions"/>
            <consortium name="culmorum"/>
            <person name="King R."/>
        </authorList>
    </citation>
    <scope>NUCLEOTIDE SEQUENCE</scope>
</reference>
<dbReference type="InterPro" id="IPR011989">
    <property type="entry name" value="ARM-like"/>
</dbReference>
<dbReference type="Pfam" id="PF12717">
    <property type="entry name" value="Cnd1"/>
    <property type="match status" value="1"/>
</dbReference>
<keyword evidence="6" id="KW-0131">Cell cycle</keyword>
<dbReference type="AlphaFoldDB" id="A0A9N9WUQ7"/>
<evidence type="ECO:0000256" key="7">
    <source>
        <dbReference type="SAM" id="MobiDB-lite"/>
    </source>
</evidence>
<dbReference type="InterPro" id="IPR016024">
    <property type="entry name" value="ARM-type_fold"/>
</dbReference>
<keyword evidence="2" id="KW-0132">Cell division</keyword>
<evidence type="ECO:0000256" key="6">
    <source>
        <dbReference type="ARBA" id="ARBA00023306"/>
    </source>
</evidence>
<feature type="domain" description="Condensin complex subunit 1 C-terminal" evidence="8">
    <location>
        <begin position="873"/>
        <end position="966"/>
    </location>
</feature>
<dbReference type="GO" id="GO:0042393">
    <property type="term" value="F:histone binding"/>
    <property type="evidence" value="ECO:0007669"/>
    <property type="project" value="TreeGrafter"/>
</dbReference>
<keyword evidence="4" id="KW-0226">DNA condensation</keyword>
<keyword evidence="3" id="KW-0498">Mitosis</keyword>
<feature type="compositionally biased region" description="Basic residues" evidence="7">
    <location>
        <begin position="1172"/>
        <end position="1185"/>
    </location>
</feature>